<keyword evidence="3" id="KW-1185">Reference proteome</keyword>
<keyword evidence="1" id="KW-1133">Transmembrane helix</keyword>
<evidence type="ECO:0000313" key="2">
    <source>
        <dbReference type="EMBL" id="SNT62943.1"/>
    </source>
</evidence>
<dbReference type="AlphaFoldDB" id="A0A239P7S4"/>
<evidence type="ECO:0000313" key="3">
    <source>
        <dbReference type="Proteomes" id="UP000198318"/>
    </source>
</evidence>
<name>A0A239P7S4_9ACTN</name>
<proteinExistence type="predicted"/>
<accession>A0A239P7S4</accession>
<keyword evidence="1" id="KW-0472">Membrane</keyword>
<organism evidence="2 3">
    <name type="scientific">Actinomadura meyerae</name>
    <dbReference type="NCBI Taxonomy" id="240840"/>
    <lineage>
        <taxon>Bacteria</taxon>
        <taxon>Bacillati</taxon>
        <taxon>Actinomycetota</taxon>
        <taxon>Actinomycetes</taxon>
        <taxon>Streptosporangiales</taxon>
        <taxon>Thermomonosporaceae</taxon>
        <taxon>Actinomadura</taxon>
    </lineage>
</organism>
<feature type="transmembrane region" description="Helical" evidence="1">
    <location>
        <begin position="16"/>
        <end position="37"/>
    </location>
</feature>
<keyword evidence="1" id="KW-0812">Transmembrane</keyword>
<protein>
    <submittedName>
        <fullName evidence="2">Uncharacterized protein</fullName>
    </submittedName>
</protein>
<dbReference type="OrthoDB" id="3432359at2"/>
<dbReference type="EMBL" id="FZOR01000081">
    <property type="protein sequence ID" value="SNT62943.1"/>
    <property type="molecule type" value="Genomic_DNA"/>
</dbReference>
<feature type="transmembrane region" description="Helical" evidence="1">
    <location>
        <begin position="176"/>
        <end position="198"/>
    </location>
</feature>
<gene>
    <name evidence="2" type="ORF">SAMN05443665_10815</name>
</gene>
<reference evidence="2 3" key="1">
    <citation type="submission" date="2017-06" db="EMBL/GenBank/DDBJ databases">
        <authorList>
            <person name="Kim H.J."/>
            <person name="Triplett B.A."/>
        </authorList>
    </citation>
    <scope>NUCLEOTIDE SEQUENCE [LARGE SCALE GENOMIC DNA]</scope>
    <source>
        <strain evidence="2 3">DSM 44715</strain>
    </source>
</reference>
<evidence type="ECO:0000256" key="1">
    <source>
        <dbReference type="SAM" id="Phobius"/>
    </source>
</evidence>
<feature type="transmembrane region" description="Helical" evidence="1">
    <location>
        <begin position="43"/>
        <end position="64"/>
    </location>
</feature>
<dbReference type="Proteomes" id="UP000198318">
    <property type="component" value="Unassembled WGS sequence"/>
</dbReference>
<dbReference type="RefSeq" id="WP_089331189.1">
    <property type="nucleotide sequence ID" value="NZ_FZOR01000081.1"/>
</dbReference>
<sequence>MPDVRKTLELRPGSRSALIVATATVLGAVVEVAAILISDAPTLPALVMGPIVALLIILGAWTFLTARITLTSDEVVVRRTFIRRRQPRSRITNAVRATIEPIDTRRGLPDQSLFLLDAHDTLLLRVRVTYYKRQDVDRLVKMLAVPCSGPHHFGSAREFDQTYPGLLSSSERHQRWITFAVIGILCAAPLAVVLVLLATAP</sequence>